<proteinExistence type="predicted"/>
<accession>E3CFI9</accession>
<name>E3CFI9_STRPA</name>
<dbReference type="InterPro" id="IPR036291">
    <property type="entry name" value="NAD(P)-bd_dom_sf"/>
</dbReference>
<dbReference type="PANTHER" id="PTHR43245">
    <property type="entry name" value="BIFUNCTIONAL POLYMYXIN RESISTANCE PROTEIN ARNA"/>
    <property type="match status" value="1"/>
</dbReference>
<dbReference type="PANTHER" id="PTHR43245:SF23">
    <property type="entry name" value="NAD(P)-BINDING DOMAIN-CONTAINING PROTEIN"/>
    <property type="match status" value="1"/>
</dbReference>
<dbReference type="InterPro" id="IPR001509">
    <property type="entry name" value="Epimerase_deHydtase"/>
</dbReference>
<evidence type="ECO:0000313" key="2">
    <source>
        <dbReference type="EMBL" id="EFQ54224.1"/>
    </source>
</evidence>
<organism evidence="2 3">
    <name type="scientific">Streptococcus parasanguinis F0405</name>
    <dbReference type="NCBI Taxonomy" id="905067"/>
    <lineage>
        <taxon>Bacteria</taxon>
        <taxon>Bacillati</taxon>
        <taxon>Bacillota</taxon>
        <taxon>Bacilli</taxon>
        <taxon>Lactobacillales</taxon>
        <taxon>Streptococcaceae</taxon>
        <taxon>Streptococcus</taxon>
    </lineage>
</organism>
<feature type="domain" description="NAD-dependent epimerase/dehydratase" evidence="1">
    <location>
        <begin position="4"/>
        <end position="226"/>
    </location>
</feature>
<evidence type="ECO:0000259" key="1">
    <source>
        <dbReference type="Pfam" id="PF01370"/>
    </source>
</evidence>
<dbReference type="Proteomes" id="UP000003812">
    <property type="component" value="Unassembled WGS sequence"/>
</dbReference>
<reference evidence="2 3" key="1">
    <citation type="submission" date="2010-10" db="EMBL/GenBank/DDBJ databases">
        <authorList>
            <person name="Durkin A.S."/>
            <person name="Madupu R."/>
            <person name="Torralba M."/>
            <person name="Gillis M."/>
            <person name="Methe B."/>
            <person name="Sutton G."/>
            <person name="Nelson K.E."/>
        </authorList>
    </citation>
    <scope>NUCLEOTIDE SEQUENCE [LARGE SCALE GENOMIC DNA]</scope>
    <source>
        <strain evidence="2 3">F0405</strain>
    </source>
</reference>
<dbReference type="EMBL" id="AEKM01000016">
    <property type="protein sequence ID" value="EFQ54224.1"/>
    <property type="molecule type" value="Genomic_DNA"/>
</dbReference>
<gene>
    <name evidence="2" type="ORF">HMPREF9626_0285</name>
</gene>
<dbReference type="AlphaFoldDB" id="E3CFI9"/>
<dbReference type="Gene3D" id="3.40.50.720">
    <property type="entry name" value="NAD(P)-binding Rossmann-like Domain"/>
    <property type="match status" value="1"/>
</dbReference>
<comment type="caution">
    <text evidence="2">The sequence shown here is derived from an EMBL/GenBank/DDBJ whole genome shotgun (WGS) entry which is preliminary data.</text>
</comment>
<dbReference type="InterPro" id="IPR050177">
    <property type="entry name" value="Lipid_A_modif_metabolic_enz"/>
</dbReference>
<sequence>MSNILVTGGCGYIGSRLVEELLNNQENKVVVLDSGIFGFDSLSEFLYSERFKLVKGDIRIKEDILKSLNQIDTIIHLASLVGEPSCVVDKDIAYDINVRGTRNLVECAVKKGVKNFIFASSCSVYGFGKDKFDEHSIPNPVDYYAELKLLSEKDLLNYKDKLNIIILRFCTVFGLSRRMRFDLAVNVMTASALNNGVINVYGGQQERPFIHCGDVARAINLLFEERCKNKYTDNGIEVFNVGNNSENYNLTEVASIISKATGNTKVNLDGLKEDNRSYSVSFDKIEQLGFSSQKSIEVGVEEIANSMKSGLINNPFCDIYSNVKVATKEYLN</sequence>
<protein>
    <submittedName>
        <fullName evidence="2">NAD dependent epimerase/dehydratase family protein</fullName>
    </submittedName>
</protein>
<dbReference type="SUPFAM" id="SSF51735">
    <property type="entry name" value="NAD(P)-binding Rossmann-fold domains"/>
    <property type="match status" value="1"/>
</dbReference>
<dbReference type="Pfam" id="PF01370">
    <property type="entry name" value="Epimerase"/>
    <property type="match status" value="1"/>
</dbReference>
<evidence type="ECO:0000313" key="3">
    <source>
        <dbReference type="Proteomes" id="UP000003812"/>
    </source>
</evidence>